<dbReference type="Pfam" id="PF13563">
    <property type="entry name" value="2_5_RNA_ligase2"/>
    <property type="match status" value="1"/>
</dbReference>
<feature type="active site" description="Proton donor" evidence="2">
    <location>
        <position position="37"/>
    </location>
</feature>
<proteinExistence type="inferred from homology"/>
<comment type="function">
    <text evidence="2">Hydrolyzes RNA 2',3'-cyclic phosphodiester to an RNA 2'-phosphomonoester.</text>
</comment>
<dbReference type="PANTHER" id="PTHR35561">
    <property type="entry name" value="RNA 2',3'-CYCLIC PHOSPHODIESTERASE"/>
    <property type="match status" value="1"/>
</dbReference>
<protein>
    <recommendedName>
        <fullName evidence="2">RNA 2',3'-cyclic phosphodiesterase</fullName>
        <shortName evidence="2">RNA 2',3'-CPDase</shortName>
        <ecNumber evidence="2">3.1.4.58</ecNumber>
    </recommendedName>
</protein>
<name>A0ABQ4T484_METOR</name>
<dbReference type="InterPro" id="IPR009097">
    <property type="entry name" value="Cyclic_Pdiesterase"/>
</dbReference>
<keyword evidence="4" id="KW-1185">Reference proteome</keyword>
<evidence type="ECO:0000256" key="1">
    <source>
        <dbReference type="ARBA" id="ARBA00022801"/>
    </source>
</evidence>
<sequence length="178" mass="19230">MPRLFTGLEIPPEVGAALALFRGRLPGARWVEPSDYHITLRFLGDVDDELAEALHAGLVEARPREPLALTLEGLAVFGGSRPRSVHAAVAASEALDDLQAEHERLARRAGAEPEPRKFTPHVTLARLNREASAEAVAQYLSEAGIFAPLRFMATRVALFSARASRGGGPYILEAAYPL</sequence>
<dbReference type="PANTHER" id="PTHR35561:SF1">
    <property type="entry name" value="RNA 2',3'-CYCLIC PHOSPHODIESTERASE"/>
    <property type="match status" value="1"/>
</dbReference>
<feature type="short sequence motif" description="HXTX 1" evidence="2">
    <location>
        <begin position="37"/>
        <end position="40"/>
    </location>
</feature>
<feature type="active site" description="Proton acceptor" evidence="2">
    <location>
        <position position="121"/>
    </location>
</feature>
<feature type="short sequence motif" description="HXTX 2" evidence="2">
    <location>
        <begin position="121"/>
        <end position="124"/>
    </location>
</feature>
<dbReference type="SUPFAM" id="SSF55144">
    <property type="entry name" value="LigT-like"/>
    <property type="match status" value="1"/>
</dbReference>
<organism evidence="3 4">
    <name type="scientific">Methylobacterium organophilum</name>
    <dbReference type="NCBI Taxonomy" id="410"/>
    <lineage>
        <taxon>Bacteria</taxon>
        <taxon>Pseudomonadati</taxon>
        <taxon>Pseudomonadota</taxon>
        <taxon>Alphaproteobacteria</taxon>
        <taxon>Hyphomicrobiales</taxon>
        <taxon>Methylobacteriaceae</taxon>
        <taxon>Methylobacterium</taxon>
    </lineage>
</organism>
<accession>A0ABQ4T484</accession>
<dbReference type="RefSeq" id="WP_238309790.1">
    <property type="nucleotide sequence ID" value="NZ_BPQV01000002.1"/>
</dbReference>
<dbReference type="EC" id="3.1.4.58" evidence="2"/>
<dbReference type="EMBL" id="BPQV01000002">
    <property type="protein sequence ID" value="GJE25826.1"/>
    <property type="molecule type" value="Genomic_DNA"/>
</dbReference>
<reference evidence="3" key="2">
    <citation type="submission" date="2021-08" db="EMBL/GenBank/DDBJ databases">
        <authorList>
            <person name="Tani A."/>
            <person name="Ola A."/>
            <person name="Ogura Y."/>
            <person name="Katsura K."/>
            <person name="Hayashi T."/>
        </authorList>
    </citation>
    <scope>NUCLEOTIDE SEQUENCE</scope>
    <source>
        <strain evidence="3">NBRC 15689</strain>
    </source>
</reference>
<gene>
    <name evidence="3" type="primary">ytlP</name>
    <name evidence="3" type="ORF">LKMONMHP_0669</name>
</gene>
<dbReference type="InterPro" id="IPR004175">
    <property type="entry name" value="RNA_CPDase"/>
</dbReference>
<comment type="catalytic activity">
    <reaction evidence="2">
        <text>a 3'-end 2',3'-cyclophospho-ribonucleotide-RNA + H2O = a 3'-end 2'-phospho-ribonucleotide-RNA + H(+)</text>
        <dbReference type="Rhea" id="RHEA:11828"/>
        <dbReference type="Rhea" id="RHEA-COMP:10464"/>
        <dbReference type="Rhea" id="RHEA-COMP:17353"/>
        <dbReference type="ChEBI" id="CHEBI:15377"/>
        <dbReference type="ChEBI" id="CHEBI:15378"/>
        <dbReference type="ChEBI" id="CHEBI:83064"/>
        <dbReference type="ChEBI" id="CHEBI:173113"/>
        <dbReference type="EC" id="3.1.4.58"/>
    </reaction>
</comment>
<keyword evidence="1 2" id="KW-0378">Hydrolase</keyword>
<evidence type="ECO:0000313" key="4">
    <source>
        <dbReference type="Proteomes" id="UP001055156"/>
    </source>
</evidence>
<dbReference type="NCBIfam" id="TIGR02258">
    <property type="entry name" value="2_5_ligase"/>
    <property type="match status" value="1"/>
</dbReference>
<dbReference type="HAMAP" id="MF_01940">
    <property type="entry name" value="RNA_CPDase"/>
    <property type="match status" value="1"/>
</dbReference>
<comment type="caution">
    <text evidence="3">The sequence shown here is derived from an EMBL/GenBank/DDBJ whole genome shotgun (WGS) entry which is preliminary data.</text>
</comment>
<comment type="similarity">
    <text evidence="2">Belongs to the 2H phosphoesterase superfamily. ThpR family.</text>
</comment>
<evidence type="ECO:0000256" key="2">
    <source>
        <dbReference type="HAMAP-Rule" id="MF_01940"/>
    </source>
</evidence>
<dbReference type="Proteomes" id="UP001055156">
    <property type="component" value="Unassembled WGS sequence"/>
</dbReference>
<dbReference type="Gene3D" id="3.90.1140.10">
    <property type="entry name" value="Cyclic phosphodiesterase"/>
    <property type="match status" value="1"/>
</dbReference>
<evidence type="ECO:0000313" key="3">
    <source>
        <dbReference type="EMBL" id="GJE25826.1"/>
    </source>
</evidence>
<reference evidence="3" key="1">
    <citation type="journal article" date="2021" name="Front. Microbiol.">
        <title>Comprehensive Comparative Genomics and Phenotyping of Methylobacterium Species.</title>
        <authorList>
            <person name="Alessa O."/>
            <person name="Ogura Y."/>
            <person name="Fujitani Y."/>
            <person name="Takami H."/>
            <person name="Hayashi T."/>
            <person name="Sahin N."/>
            <person name="Tani A."/>
        </authorList>
    </citation>
    <scope>NUCLEOTIDE SEQUENCE</scope>
    <source>
        <strain evidence="3">NBRC 15689</strain>
    </source>
</reference>